<dbReference type="EMBL" id="OIVN01002324">
    <property type="protein sequence ID" value="SPD02597.1"/>
    <property type="molecule type" value="Genomic_DNA"/>
</dbReference>
<gene>
    <name evidence="1" type="ORF">FSB_LOCUS30479</name>
</gene>
<evidence type="ECO:0000313" key="1">
    <source>
        <dbReference type="EMBL" id="SPD02597.1"/>
    </source>
</evidence>
<organism evidence="1">
    <name type="scientific">Fagus sylvatica</name>
    <name type="common">Beechnut</name>
    <dbReference type="NCBI Taxonomy" id="28930"/>
    <lineage>
        <taxon>Eukaryota</taxon>
        <taxon>Viridiplantae</taxon>
        <taxon>Streptophyta</taxon>
        <taxon>Embryophyta</taxon>
        <taxon>Tracheophyta</taxon>
        <taxon>Spermatophyta</taxon>
        <taxon>Magnoliopsida</taxon>
        <taxon>eudicotyledons</taxon>
        <taxon>Gunneridae</taxon>
        <taxon>Pentapetalae</taxon>
        <taxon>rosids</taxon>
        <taxon>fabids</taxon>
        <taxon>Fagales</taxon>
        <taxon>Fagaceae</taxon>
        <taxon>Fagus</taxon>
    </lineage>
</organism>
<sequence length="242" mass="27116">MWRFSDFDIVSDEKPDGNEYGSCVWGYFSVRQSFFDTVKSDARRVLEILEQDGLGFDMKLALDKLCVRISGLLVREVLLGILRNVNYAISLILSSLPPLGDVGGCEISDVPTIKQLGNRMGEGYGACLHSTVENICEDRAVNSHKDVFIECRDDGNGQKTSASLKGYSDESKCKEDLNPQKEKVGLKATFHEDDETSVPYEQQQKIKKMDGSLSYSVLQTVRIHMEVVEPQPNRPKLQLTLT</sequence>
<name>A0A2N9GJF2_FAGSY</name>
<protein>
    <submittedName>
        <fullName evidence="1">Uncharacterized protein</fullName>
    </submittedName>
</protein>
<accession>A0A2N9GJF2</accession>
<reference evidence="1" key="1">
    <citation type="submission" date="2018-02" db="EMBL/GenBank/DDBJ databases">
        <authorList>
            <person name="Cohen D.B."/>
            <person name="Kent A.D."/>
        </authorList>
    </citation>
    <scope>NUCLEOTIDE SEQUENCE</scope>
</reference>
<dbReference type="AlphaFoldDB" id="A0A2N9GJF2"/>
<proteinExistence type="predicted"/>